<evidence type="ECO:0000313" key="4">
    <source>
        <dbReference type="EMBL" id="TEB17150.1"/>
    </source>
</evidence>
<dbReference type="OrthoDB" id="341511at2759"/>
<evidence type="ECO:0000256" key="2">
    <source>
        <dbReference type="ARBA" id="ARBA00018987"/>
    </source>
</evidence>
<reference evidence="4 5" key="1">
    <citation type="journal article" date="2019" name="Nat. Ecol. Evol.">
        <title>Megaphylogeny resolves global patterns of mushroom evolution.</title>
        <authorList>
            <person name="Varga T."/>
            <person name="Krizsan K."/>
            <person name="Foldi C."/>
            <person name="Dima B."/>
            <person name="Sanchez-Garcia M."/>
            <person name="Sanchez-Ramirez S."/>
            <person name="Szollosi G.J."/>
            <person name="Szarkandi J.G."/>
            <person name="Papp V."/>
            <person name="Albert L."/>
            <person name="Andreopoulos W."/>
            <person name="Angelini C."/>
            <person name="Antonin V."/>
            <person name="Barry K.W."/>
            <person name="Bougher N.L."/>
            <person name="Buchanan P."/>
            <person name="Buyck B."/>
            <person name="Bense V."/>
            <person name="Catcheside P."/>
            <person name="Chovatia M."/>
            <person name="Cooper J."/>
            <person name="Damon W."/>
            <person name="Desjardin D."/>
            <person name="Finy P."/>
            <person name="Geml J."/>
            <person name="Haridas S."/>
            <person name="Hughes K."/>
            <person name="Justo A."/>
            <person name="Karasinski D."/>
            <person name="Kautmanova I."/>
            <person name="Kiss B."/>
            <person name="Kocsube S."/>
            <person name="Kotiranta H."/>
            <person name="LaButti K.M."/>
            <person name="Lechner B.E."/>
            <person name="Liimatainen K."/>
            <person name="Lipzen A."/>
            <person name="Lukacs Z."/>
            <person name="Mihaltcheva S."/>
            <person name="Morgado L.N."/>
            <person name="Niskanen T."/>
            <person name="Noordeloos M.E."/>
            <person name="Ohm R.A."/>
            <person name="Ortiz-Santana B."/>
            <person name="Ovrebo C."/>
            <person name="Racz N."/>
            <person name="Riley R."/>
            <person name="Savchenko A."/>
            <person name="Shiryaev A."/>
            <person name="Soop K."/>
            <person name="Spirin V."/>
            <person name="Szebenyi C."/>
            <person name="Tomsovsky M."/>
            <person name="Tulloss R.E."/>
            <person name="Uehling J."/>
            <person name="Grigoriev I.V."/>
            <person name="Vagvolgyi C."/>
            <person name="Papp T."/>
            <person name="Martin F.M."/>
            <person name="Miettinen O."/>
            <person name="Hibbett D.S."/>
            <person name="Nagy L.G."/>
        </authorList>
    </citation>
    <scope>NUCLEOTIDE SEQUENCE [LARGE SCALE GENOMIC DNA]</scope>
    <source>
        <strain evidence="4 5">FP101781</strain>
    </source>
</reference>
<evidence type="ECO:0000313" key="5">
    <source>
        <dbReference type="Proteomes" id="UP000298030"/>
    </source>
</evidence>
<protein>
    <recommendedName>
        <fullName evidence="2">RecQ-mediated genome instability protein 1</fullName>
    </recommendedName>
</protein>
<evidence type="ECO:0000259" key="3">
    <source>
        <dbReference type="Pfam" id="PF08585"/>
    </source>
</evidence>
<comment type="similarity">
    <text evidence="1">Belongs to the RMI1 family.</text>
</comment>
<gene>
    <name evidence="4" type="ORF">FA13DRAFT_1804426</name>
</gene>
<accession>A0A4Y7S7N2</accession>
<dbReference type="EMBL" id="QPFP01000310">
    <property type="protein sequence ID" value="TEB17150.1"/>
    <property type="molecule type" value="Genomic_DNA"/>
</dbReference>
<dbReference type="Proteomes" id="UP000298030">
    <property type="component" value="Unassembled WGS sequence"/>
</dbReference>
<proteinExistence type="inferred from homology"/>
<keyword evidence="5" id="KW-1185">Reference proteome</keyword>
<dbReference type="AlphaFoldDB" id="A0A4Y7S7N2"/>
<dbReference type="GO" id="GO:0031422">
    <property type="term" value="C:RecQ family helicase-topoisomerase III complex"/>
    <property type="evidence" value="ECO:0007669"/>
    <property type="project" value="TreeGrafter"/>
</dbReference>
<dbReference type="InterPro" id="IPR013894">
    <property type="entry name" value="RMI1_OB"/>
</dbReference>
<dbReference type="GO" id="GO:0000712">
    <property type="term" value="P:resolution of meiotic recombination intermediates"/>
    <property type="evidence" value="ECO:0007669"/>
    <property type="project" value="TreeGrafter"/>
</dbReference>
<name>A0A4Y7S7N2_COPMI</name>
<feature type="domain" description="RecQ mediated genome instability protein 1 OB-fold" evidence="3">
    <location>
        <begin position="85"/>
        <end position="219"/>
    </location>
</feature>
<evidence type="ECO:0000256" key="1">
    <source>
        <dbReference type="ARBA" id="ARBA00006395"/>
    </source>
</evidence>
<organism evidence="4 5">
    <name type="scientific">Coprinellus micaceus</name>
    <name type="common">Glistening ink-cap mushroom</name>
    <name type="synonym">Coprinus micaceus</name>
    <dbReference type="NCBI Taxonomy" id="71717"/>
    <lineage>
        <taxon>Eukaryota</taxon>
        <taxon>Fungi</taxon>
        <taxon>Dikarya</taxon>
        <taxon>Basidiomycota</taxon>
        <taxon>Agaricomycotina</taxon>
        <taxon>Agaricomycetes</taxon>
        <taxon>Agaricomycetidae</taxon>
        <taxon>Agaricales</taxon>
        <taxon>Agaricineae</taxon>
        <taxon>Psathyrellaceae</taxon>
        <taxon>Coprinellus</taxon>
    </lineage>
</organism>
<dbReference type="Gene3D" id="2.40.50.770">
    <property type="entry name" value="RecQ-mediated genome instability protein Rmi1, C-terminal domain"/>
    <property type="match status" value="1"/>
</dbReference>
<dbReference type="PANTHER" id="PTHR14790:SF15">
    <property type="entry name" value="RECQ-MEDIATED GENOME INSTABILITY PROTEIN 1"/>
    <property type="match status" value="1"/>
</dbReference>
<sequence length="260" mass="29697">MATKPFKVHKRLLRRVNTAYPCPRISQEWLRTTVQDRVNTHGHQADFNFPMLCQEISDAIEGSSFANITEPGSGLSEWVTRDYTHVLLKGPVVLELVHLTDVGISAMTLEGVRQERERQIYLDRVGHTSNSQEGRMQRELRWVRPELEPYPRRRLKLFLSDGSVELQAIELEHLPNLELGVTPMGTKVHLKDVEIVGGVACLRKKNVMVMGGIVESLQKLHHLRLYEELSRRMDSEESDAGMEGVSPEELYLEHLNIGDL</sequence>
<dbReference type="GO" id="GO:0000724">
    <property type="term" value="P:double-strand break repair via homologous recombination"/>
    <property type="evidence" value="ECO:0007669"/>
    <property type="project" value="TreeGrafter"/>
</dbReference>
<dbReference type="PANTHER" id="PTHR14790">
    <property type="entry name" value="RECQ-MEDIATED GENOME INSTABILITY PROTEIN 1 RMI1"/>
    <property type="match status" value="1"/>
</dbReference>
<dbReference type="InterPro" id="IPR042470">
    <property type="entry name" value="RMI1_N_C_sf"/>
</dbReference>
<comment type="caution">
    <text evidence="4">The sequence shown here is derived from an EMBL/GenBank/DDBJ whole genome shotgun (WGS) entry which is preliminary data.</text>
</comment>
<dbReference type="Pfam" id="PF08585">
    <property type="entry name" value="RMI1_N_C"/>
    <property type="match status" value="1"/>
</dbReference>
<dbReference type="STRING" id="71717.A0A4Y7S7N2"/>
<dbReference type="GO" id="GO:0016604">
    <property type="term" value="C:nuclear body"/>
    <property type="evidence" value="ECO:0007669"/>
    <property type="project" value="TreeGrafter"/>
</dbReference>